<protein>
    <submittedName>
        <fullName evidence="1">Uncharacterized protein</fullName>
    </submittedName>
</protein>
<organism evidence="1 2">
    <name type="scientific">Microlunatus endophyticus</name>
    <dbReference type="NCBI Taxonomy" id="1716077"/>
    <lineage>
        <taxon>Bacteria</taxon>
        <taxon>Bacillati</taxon>
        <taxon>Actinomycetota</taxon>
        <taxon>Actinomycetes</taxon>
        <taxon>Propionibacteriales</taxon>
        <taxon>Propionibacteriaceae</taxon>
        <taxon>Microlunatus</taxon>
    </lineage>
</organism>
<sequence length="87" mass="9468">MLINYESFCAAPLATINRVYGQLGVEDLGVCAMPPRGTFHAIPGNPILMDSIGGITADERWRAELGSGELTTFQRIAGRLNARFGYH</sequence>
<name>A0A917SJV3_9ACTN</name>
<dbReference type="InterPro" id="IPR027417">
    <property type="entry name" value="P-loop_NTPase"/>
</dbReference>
<evidence type="ECO:0000313" key="1">
    <source>
        <dbReference type="EMBL" id="GGL83214.1"/>
    </source>
</evidence>
<evidence type="ECO:0000313" key="2">
    <source>
        <dbReference type="Proteomes" id="UP000613840"/>
    </source>
</evidence>
<reference evidence="1" key="1">
    <citation type="journal article" date="2014" name="Int. J. Syst. Evol. Microbiol.">
        <title>Complete genome sequence of Corynebacterium casei LMG S-19264T (=DSM 44701T), isolated from a smear-ripened cheese.</title>
        <authorList>
            <consortium name="US DOE Joint Genome Institute (JGI-PGF)"/>
            <person name="Walter F."/>
            <person name="Albersmeier A."/>
            <person name="Kalinowski J."/>
            <person name="Ruckert C."/>
        </authorList>
    </citation>
    <scope>NUCLEOTIDE SEQUENCE</scope>
    <source>
        <strain evidence="1">CGMCC 4.7306</strain>
    </source>
</reference>
<dbReference type="Gene3D" id="3.40.50.300">
    <property type="entry name" value="P-loop containing nucleotide triphosphate hydrolases"/>
    <property type="match status" value="1"/>
</dbReference>
<dbReference type="AlphaFoldDB" id="A0A917SJV3"/>
<comment type="caution">
    <text evidence="1">The sequence shown here is derived from an EMBL/GenBank/DDBJ whole genome shotgun (WGS) entry which is preliminary data.</text>
</comment>
<dbReference type="EMBL" id="BMMZ01000020">
    <property type="protein sequence ID" value="GGL83214.1"/>
    <property type="molecule type" value="Genomic_DNA"/>
</dbReference>
<accession>A0A917SJV3</accession>
<keyword evidence="2" id="KW-1185">Reference proteome</keyword>
<proteinExistence type="predicted"/>
<dbReference type="Proteomes" id="UP000613840">
    <property type="component" value="Unassembled WGS sequence"/>
</dbReference>
<gene>
    <name evidence="1" type="ORF">GCM10011575_46930</name>
</gene>
<reference evidence="1" key="2">
    <citation type="submission" date="2020-09" db="EMBL/GenBank/DDBJ databases">
        <authorList>
            <person name="Sun Q."/>
            <person name="Zhou Y."/>
        </authorList>
    </citation>
    <scope>NUCLEOTIDE SEQUENCE</scope>
    <source>
        <strain evidence="1">CGMCC 4.7306</strain>
    </source>
</reference>